<dbReference type="EMBL" id="AP012547">
    <property type="protein sequence ID" value="BAO30809.1"/>
    <property type="molecule type" value="Genomic_DNA"/>
</dbReference>
<dbReference type="AlphaFoldDB" id="W0SHG9"/>
<feature type="transmembrane region" description="Helical" evidence="3">
    <location>
        <begin position="35"/>
        <end position="56"/>
    </location>
</feature>
<feature type="transmembrane region" description="Helical" evidence="3">
    <location>
        <begin position="151"/>
        <end position="170"/>
    </location>
</feature>
<dbReference type="STRING" id="1223802.SUTH_03031"/>
<feature type="transmembrane region" description="Helical" evidence="3">
    <location>
        <begin position="95"/>
        <end position="113"/>
    </location>
</feature>
<dbReference type="Pfam" id="PF00990">
    <property type="entry name" value="GGDEF"/>
    <property type="match status" value="1"/>
</dbReference>
<dbReference type="InterPro" id="IPR043128">
    <property type="entry name" value="Rev_trsase/Diguanyl_cyclase"/>
</dbReference>
<feature type="transmembrane region" description="Helical" evidence="3">
    <location>
        <begin position="125"/>
        <end position="144"/>
    </location>
</feature>
<dbReference type="CDD" id="cd01949">
    <property type="entry name" value="GGDEF"/>
    <property type="match status" value="1"/>
</dbReference>
<dbReference type="SMART" id="SM00267">
    <property type="entry name" value="GGDEF"/>
    <property type="match status" value="1"/>
</dbReference>
<sequence>MLVEMSTQEVRWLLSARQHISLLHKRRTTMIVSRVRLVAALFSILTPLWIIIDIAAFPREVWLPLVVGRIAATIAFGMITLLAIKMRTMNDAYRVLAMLFAVPTAFFLFSYQHMAQFQLHGIQQAFSTGYAFLPFVMLAGLSIFPLTLLENIIFISPLLLMQFIAGILRLPVLDWPTFAASFWLMLLIAGVSVLAGISQLAFIIVLVREAIRDHMTGCFSRQSGEELLELQFAMSLRNHAPLTVAFLDLDHFKQINDRFGHEAGDAVLIGVASAIQEHLRQGDVFIRWGGEEFILVMPNTTPAQASVALQRVREEGLGLRPDGTPITASIGIAERIEDSLGDWRTLVDKADVRMYEAKQGGRDRIVGPGAQA</sequence>
<feature type="transmembrane region" description="Helical" evidence="3">
    <location>
        <begin position="182"/>
        <end position="207"/>
    </location>
</feature>
<evidence type="ECO:0000256" key="3">
    <source>
        <dbReference type="SAM" id="Phobius"/>
    </source>
</evidence>
<proteinExistence type="predicted"/>
<keyword evidence="3" id="KW-0472">Membrane</keyword>
<comment type="catalytic activity">
    <reaction evidence="2">
        <text>2 GTP = 3',3'-c-di-GMP + 2 diphosphate</text>
        <dbReference type="Rhea" id="RHEA:24898"/>
        <dbReference type="ChEBI" id="CHEBI:33019"/>
        <dbReference type="ChEBI" id="CHEBI:37565"/>
        <dbReference type="ChEBI" id="CHEBI:58805"/>
        <dbReference type="EC" id="2.7.7.65"/>
    </reaction>
</comment>
<keyword evidence="3" id="KW-0812">Transmembrane</keyword>
<dbReference type="GO" id="GO:0052621">
    <property type="term" value="F:diguanylate cyclase activity"/>
    <property type="evidence" value="ECO:0007669"/>
    <property type="project" value="UniProtKB-EC"/>
</dbReference>
<organism evidence="5 6">
    <name type="scientific">Sulfuritalea hydrogenivorans sk43H</name>
    <dbReference type="NCBI Taxonomy" id="1223802"/>
    <lineage>
        <taxon>Bacteria</taxon>
        <taxon>Pseudomonadati</taxon>
        <taxon>Pseudomonadota</taxon>
        <taxon>Betaproteobacteria</taxon>
        <taxon>Nitrosomonadales</taxon>
        <taxon>Sterolibacteriaceae</taxon>
        <taxon>Sulfuritalea</taxon>
    </lineage>
</organism>
<evidence type="ECO:0000256" key="1">
    <source>
        <dbReference type="ARBA" id="ARBA00012528"/>
    </source>
</evidence>
<dbReference type="KEGG" id="shd:SUTH_03031"/>
<dbReference type="PROSITE" id="PS50887">
    <property type="entry name" value="GGDEF"/>
    <property type="match status" value="1"/>
</dbReference>
<dbReference type="SUPFAM" id="SSF55073">
    <property type="entry name" value="Nucleotide cyclase"/>
    <property type="match status" value="1"/>
</dbReference>
<feature type="domain" description="GGDEF" evidence="4">
    <location>
        <begin position="240"/>
        <end position="370"/>
    </location>
</feature>
<accession>W0SHG9</accession>
<dbReference type="InterPro" id="IPR029787">
    <property type="entry name" value="Nucleotide_cyclase"/>
</dbReference>
<evidence type="ECO:0000259" key="4">
    <source>
        <dbReference type="PROSITE" id="PS50887"/>
    </source>
</evidence>
<keyword evidence="6" id="KW-1185">Reference proteome</keyword>
<dbReference type="Proteomes" id="UP000031637">
    <property type="component" value="Chromosome"/>
</dbReference>
<dbReference type="HOGENOM" id="CLU_000445_11_1_4"/>
<dbReference type="FunFam" id="3.30.70.270:FF:000001">
    <property type="entry name" value="Diguanylate cyclase domain protein"/>
    <property type="match status" value="1"/>
</dbReference>
<name>W0SHG9_9PROT</name>
<feature type="transmembrane region" description="Helical" evidence="3">
    <location>
        <begin position="62"/>
        <end position="83"/>
    </location>
</feature>
<dbReference type="GO" id="GO:1902201">
    <property type="term" value="P:negative regulation of bacterial-type flagellum-dependent cell motility"/>
    <property type="evidence" value="ECO:0007669"/>
    <property type="project" value="TreeGrafter"/>
</dbReference>
<dbReference type="NCBIfam" id="TIGR00254">
    <property type="entry name" value="GGDEF"/>
    <property type="match status" value="1"/>
</dbReference>
<evidence type="ECO:0000313" key="5">
    <source>
        <dbReference type="EMBL" id="BAO30809.1"/>
    </source>
</evidence>
<dbReference type="InterPro" id="IPR050469">
    <property type="entry name" value="Diguanylate_Cyclase"/>
</dbReference>
<evidence type="ECO:0000256" key="2">
    <source>
        <dbReference type="ARBA" id="ARBA00034247"/>
    </source>
</evidence>
<dbReference type="Gene3D" id="3.30.70.270">
    <property type="match status" value="1"/>
</dbReference>
<protein>
    <recommendedName>
        <fullName evidence="1">diguanylate cyclase</fullName>
        <ecNumber evidence="1">2.7.7.65</ecNumber>
    </recommendedName>
</protein>
<dbReference type="GO" id="GO:0005886">
    <property type="term" value="C:plasma membrane"/>
    <property type="evidence" value="ECO:0007669"/>
    <property type="project" value="TreeGrafter"/>
</dbReference>
<dbReference type="PANTHER" id="PTHR45138">
    <property type="entry name" value="REGULATORY COMPONENTS OF SENSORY TRANSDUCTION SYSTEM"/>
    <property type="match status" value="1"/>
</dbReference>
<keyword evidence="3" id="KW-1133">Transmembrane helix</keyword>
<gene>
    <name evidence="5" type="ORF">SUTH_03031</name>
</gene>
<dbReference type="EC" id="2.7.7.65" evidence="1"/>
<dbReference type="PANTHER" id="PTHR45138:SF9">
    <property type="entry name" value="DIGUANYLATE CYCLASE DGCM-RELATED"/>
    <property type="match status" value="1"/>
</dbReference>
<dbReference type="GO" id="GO:0043709">
    <property type="term" value="P:cell adhesion involved in single-species biofilm formation"/>
    <property type="evidence" value="ECO:0007669"/>
    <property type="project" value="TreeGrafter"/>
</dbReference>
<reference evidence="5 6" key="1">
    <citation type="journal article" date="2014" name="Syst. Appl. Microbiol.">
        <title>Complete genomes of freshwater sulfur oxidizers Sulfuricella denitrificans skB26 and Sulfuritalea hydrogenivorans sk43H: genetic insights into the sulfur oxidation pathway of betaproteobacteria.</title>
        <authorList>
            <person name="Watanabe T."/>
            <person name="Kojima H."/>
            <person name="Fukui M."/>
        </authorList>
    </citation>
    <scope>NUCLEOTIDE SEQUENCE [LARGE SCALE GENOMIC DNA]</scope>
    <source>
        <strain evidence="5">DSM22779</strain>
    </source>
</reference>
<dbReference type="InterPro" id="IPR000160">
    <property type="entry name" value="GGDEF_dom"/>
</dbReference>
<evidence type="ECO:0000313" key="6">
    <source>
        <dbReference type="Proteomes" id="UP000031637"/>
    </source>
</evidence>